<feature type="compositionally biased region" description="Polar residues" evidence="1">
    <location>
        <begin position="1"/>
        <end position="10"/>
    </location>
</feature>
<feature type="region of interest" description="Disordered" evidence="1">
    <location>
        <begin position="231"/>
        <end position="281"/>
    </location>
</feature>
<sequence>MDRSPSSKSFTELPKDLNSVSGSSNLKDEMNHGKMPTERRVLFVKDKIKTTDIQQEKEKEEQGRGFGSPSKAVESLEQHYTRAVQQLESLKEMYDRLDTHNDDLEDNFMLLRTRLDALRAVLVNRLSRAARELRSEVHLLRETVSFLMQDFASDMQWYQQQILNRLQFTTPTEKKNKSSLLLPFATFQPTHTPTGSAIGITANKEDTSNSWDSPMRWREEIVHNSQQLALQAPPTTNSGKGGVQQSDTTGFQEALEQSKKQQAELEQKLAQQRKSHEEHMRSMKALYAQKESTLEHRVKLLEHFLKREGKNAHLLLDDSMNSRTSSEHRKNSGSSSSSSSSSTSSESDSSSSSTTKKKSKKRTKGGKKKDAVSAWSSASDALKRSKHKSRASDHPAGHSKTKRKELEKREKEMMRRYKDDVSSHDEESSSEHSSDTARGERSYRRPHSRSRRRRRRHDENHREEDFSPSDMWNDDPLKQSTRYRDVERRVRAQIVHGNQRSKRRNGSPQTEYRLRPNPSTKREEKELAVAASRLLNAVSGAYQTESMRQRLKEEQQQQQERYGRYHADEEDVSNRLYYLRRTPPQRPVTITYLAPVPKSGAVPRPDALSDVSTVARGLWAEKLLLQRSGR</sequence>
<feature type="region of interest" description="Disordered" evidence="1">
    <location>
        <begin position="316"/>
        <end position="523"/>
    </location>
</feature>
<feature type="compositionally biased region" description="Basic and acidic residues" evidence="1">
    <location>
        <begin position="404"/>
        <end position="443"/>
    </location>
</feature>
<name>A0A1X0NM82_9TRYP</name>
<accession>A0A1X0NM82</accession>
<proteinExistence type="predicted"/>
<dbReference type="Proteomes" id="UP000192257">
    <property type="component" value="Unassembled WGS sequence"/>
</dbReference>
<dbReference type="OrthoDB" id="266362at2759"/>
<feature type="compositionally biased region" description="Low complexity" evidence="1">
    <location>
        <begin position="332"/>
        <end position="354"/>
    </location>
</feature>
<feature type="compositionally biased region" description="Basic residues" evidence="1">
    <location>
        <begin position="355"/>
        <end position="367"/>
    </location>
</feature>
<organism evidence="2 3">
    <name type="scientific">Trypanosoma theileri</name>
    <dbReference type="NCBI Taxonomy" id="67003"/>
    <lineage>
        <taxon>Eukaryota</taxon>
        <taxon>Discoba</taxon>
        <taxon>Euglenozoa</taxon>
        <taxon>Kinetoplastea</taxon>
        <taxon>Metakinetoplastina</taxon>
        <taxon>Trypanosomatida</taxon>
        <taxon>Trypanosomatidae</taxon>
        <taxon>Trypanosoma</taxon>
    </lineage>
</organism>
<comment type="caution">
    <text evidence="2">The sequence shown here is derived from an EMBL/GenBank/DDBJ whole genome shotgun (WGS) entry which is preliminary data.</text>
</comment>
<dbReference type="VEuPathDB" id="TriTrypDB:TM35_000331480"/>
<feature type="region of interest" description="Disordered" evidence="1">
    <location>
        <begin position="1"/>
        <end position="74"/>
    </location>
</feature>
<reference evidence="2 3" key="1">
    <citation type="submission" date="2017-03" db="EMBL/GenBank/DDBJ databases">
        <title>An alternative strategy for trypanosome survival in the mammalian bloodstream revealed through genome and transcriptome analysis of the ubiquitous bovine parasite Trypanosoma (Megatrypanum) theileri.</title>
        <authorList>
            <person name="Kelly S."/>
            <person name="Ivens A."/>
            <person name="Mott A."/>
            <person name="O'Neill E."/>
            <person name="Emms D."/>
            <person name="Macleod O."/>
            <person name="Voorheis P."/>
            <person name="Matthews J."/>
            <person name="Matthews K."/>
            <person name="Carrington M."/>
        </authorList>
    </citation>
    <scope>NUCLEOTIDE SEQUENCE [LARGE SCALE GENOMIC DNA]</scope>
    <source>
        <strain evidence="2">Edinburgh</strain>
    </source>
</reference>
<dbReference type="RefSeq" id="XP_028879757.1">
    <property type="nucleotide sequence ID" value="XM_029028904.1"/>
</dbReference>
<dbReference type="EMBL" id="NBCO01000033">
    <property type="protein sequence ID" value="ORC85691.1"/>
    <property type="molecule type" value="Genomic_DNA"/>
</dbReference>
<protein>
    <submittedName>
        <fullName evidence="2">Uncharacterized protein</fullName>
    </submittedName>
</protein>
<dbReference type="AlphaFoldDB" id="A0A1X0NM82"/>
<feature type="compositionally biased region" description="Basic and acidic residues" evidence="1">
    <location>
        <begin position="256"/>
        <end position="267"/>
    </location>
</feature>
<evidence type="ECO:0000313" key="3">
    <source>
        <dbReference type="Proteomes" id="UP000192257"/>
    </source>
</evidence>
<evidence type="ECO:0000313" key="2">
    <source>
        <dbReference type="EMBL" id="ORC85691.1"/>
    </source>
</evidence>
<gene>
    <name evidence="2" type="ORF">TM35_000331480</name>
</gene>
<feature type="compositionally biased region" description="Polar residues" evidence="1">
    <location>
        <begin position="231"/>
        <end position="251"/>
    </location>
</feature>
<keyword evidence="3" id="KW-1185">Reference proteome</keyword>
<feature type="compositionally biased region" description="Basic residues" evidence="1">
    <location>
        <begin position="444"/>
        <end position="456"/>
    </location>
</feature>
<evidence type="ECO:0000256" key="1">
    <source>
        <dbReference type="SAM" id="MobiDB-lite"/>
    </source>
</evidence>
<feature type="compositionally biased region" description="Basic and acidic residues" evidence="1">
    <location>
        <begin position="26"/>
        <end position="63"/>
    </location>
</feature>
<dbReference type="GeneID" id="39988684"/>